<organism evidence="1 2">
    <name type="scientific">Entotheonella factor</name>
    <dbReference type="NCBI Taxonomy" id="1429438"/>
    <lineage>
        <taxon>Bacteria</taxon>
        <taxon>Pseudomonadati</taxon>
        <taxon>Nitrospinota/Tectimicrobiota group</taxon>
        <taxon>Candidatus Tectimicrobiota</taxon>
        <taxon>Candidatus Entotheonellia</taxon>
        <taxon>Candidatus Entotheonellales</taxon>
        <taxon>Candidatus Entotheonellaceae</taxon>
        <taxon>Candidatus Entotheonella</taxon>
    </lineage>
</organism>
<keyword evidence="2" id="KW-1185">Reference proteome</keyword>
<proteinExistence type="predicted"/>
<dbReference type="AlphaFoldDB" id="W4LKV4"/>
<evidence type="ECO:0008006" key="3">
    <source>
        <dbReference type="Google" id="ProtNLM"/>
    </source>
</evidence>
<comment type="caution">
    <text evidence="1">The sequence shown here is derived from an EMBL/GenBank/DDBJ whole genome shotgun (WGS) entry which is preliminary data.</text>
</comment>
<gene>
    <name evidence="1" type="ORF">ETSY1_18320</name>
</gene>
<reference evidence="1 2" key="1">
    <citation type="journal article" date="2014" name="Nature">
        <title>An environmental bacterial taxon with a large and distinct metabolic repertoire.</title>
        <authorList>
            <person name="Wilson M.C."/>
            <person name="Mori T."/>
            <person name="Ruckert C."/>
            <person name="Uria A.R."/>
            <person name="Helf M.J."/>
            <person name="Takada K."/>
            <person name="Gernert C."/>
            <person name="Steffens U.A."/>
            <person name="Heycke N."/>
            <person name="Schmitt S."/>
            <person name="Rinke C."/>
            <person name="Helfrich E.J."/>
            <person name="Brachmann A.O."/>
            <person name="Gurgui C."/>
            <person name="Wakimoto T."/>
            <person name="Kracht M."/>
            <person name="Crusemann M."/>
            <person name="Hentschel U."/>
            <person name="Abe I."/>
            <person name="Matsunaga S."/>
            <person name="Kalinowski J."/>
            <person name="Takeyama H."/>
            <person name="Piel J."/>
        </authorList>
    </citation>
    <scope>NUCLEOTIDE SEQUENCE [LARGE SCALE GENOMIC DNA]</scope>
    <source>
        <strain evidence="2">TSY1</strain>
    </source>
</reference>
<dbReference type="Proteomes" id="UP000019141">
    <property type="component" value="Unassembled WGS sequence"/>
</dbReference>
<sequence>MSRRDRRELASRLAVLIMHLLKWRYQPIRRSRSWYLTINEQRQRLKRLLRNRPSLAVLLSQILADSYSHAYGRALAETRLPETVIPHECPWTLEQVLDEAFWPEGEEE</sequence>
<dbReference type="Gene3D" id="1.20.1220.20">
    <property type="entry name" value="Uncharcterised protein PF01724"/>
    <property type="match status" value="1"/>
</dbReference>
<evidence type="ECO:0000313" key="2">
    <source>
        <dbReference type="Proteomes" id="UP000019141"/>
    </source>
</evidence>
<name>W4LKV4_ENTF1</name>
<dbReference type="PANTHER" id="PTHR34235">
    <property type="entry name" value="SLR1203 PROTEIN-RELATED"/>
    <property type="match status" value="1"/>
</dbReference>
<protein>
    <recommendedName>
        <fullName evidence="3">DUF29 domain-containing protein</fullName>
    </recommendedName>
</protein>
<evidence type="ECO:0000313" key="1">
    <source>
        <dbReference type="EMBL" id="ETW98544.1"/>
    </source>
</evidence>
<dbReference type="Pfam" id="PF01724">
    <property type="entry name" value="DUF29"/>
    <property type="match status" value="1"/>
</dbReference>
<dbReference type="InterPro" id="IPR002636">
    <property type="entry name" value="DUF29"/>
</dbReference>
<dbReference type="HOGENOM" id="CLU_116670_0_2_7"/>
<dbReference type="EMBL" id="AZHW01000542">
    <property type="protein sequence ID" value="ETW98544.1"/>
    <property type="molecule type" value="Genomic_DNA"/>
</dbReference>
<accession>W4LKV4</accession>